<dbReference type="GO" id="GO:0050660">
    <property type="term" value="F:flavin adenine dinucleotide binding"/>
    <property type="evidence" value="ECO:0007669"/>
    <property type="project" value="InterPro"/>
</dbReference>
<keyword evidence="3 7" id="KW-0285">Flavoprotein</keyword>
<dbReference type="Pfam" id="PF00732">
    <property type="entry name" value="GMC_oxred_N"/>
    <property type="match status" value="1"/>
</dbReference>
<dbReference type="InParanoid" id="A0A1S3H832"/>
<feature type="domain" description="Glucose-methanol-choline oxidoreductase N-terminal" evidence="10">
    <location>
        <begin position="314"/>
        <end position="328"/>
    </location>
</feature>
<name>A0A1S3H832_LINAN</name>
<dbReference type="InterPro" id="IPR036188">
    <property type="entry name" value="FAD/NAD-bd_sf"/>
</dbReference>
<dbReference type="STRING" id="7574.A0A1S3H832"/>
<feature type="binding site" evidence="6">
    <location>
        <position position="143"/>
    </location>
    <ligand>
        <name>FAD</name>
        <dbReference type="ChEBI" id="CHEBI:57692"/>
    </ligand>
</feature>
<keyword evidence="5" id="KW-0560">Oxidoreductase</keyword>
<dbReference type="Gene3D" id="3.50.50.60">
    <property type="entry name" value="FAD/NAD(P)-binding domain"/>
    <property type="match status" value="1"/>
</dbReference>
<dbReference type="PROSITE" id="PS00624">
    <property type="entry name" value="GMC_OXRED_2"/>
    <property type="match status" value="1"/>
</dbReference>
<dbReference type="PANTHER" id="PTHR11552">
    <property type="entry name" value="GLUCOSE-METHANOL-CHOLINE GMC OXIDOREDUCTASE"/>
    <property type="match status" value="1"/>
</dbReference>
<comment type="catalytic activity">
    <reaction evidence="8">
        <text>choline + A = betaine aldehyde + AH2</text>
        <dbReference type="Rhea" id="RHEA:17433"/>
        <dbReference type="ChEBI" id="CHEBI:13193"/>
        <dbReference type="ChEBI" id="CHEBI:15354"/>
        <dbReference type="ChEBI" id="CHEBI:15710"/>
        <dbReference type="ChEBI" id="CHEBI:17499"/>
        <dbReference type="EC" id="1.1.99.1"/>
    </reaction>
</comment>
<evidence type="ECO:0000259" key="10">
    <source>
        <dbReference type="PROSITE" id="PS00624"/>
    </source>
</evidence>
<proteinExistence type="inferred from homology"/>
<dbReference type="Pfam" id="PF05199">
    <property type="entry name" value="GMC_oxred_C"/>
    <property type="match status" value="1"/>
</dbReference>
<accession>A0A1S3H832</accession>
<evidence type="ECO:0000256" key="8">
    <source>
        <dbReference type="RuleBase" id="RU003969"/>
    </source>
</evidence>
<dbReference type="NCBIfam" id="TIGR01810">
    <property type="entry name" value="betA"/>
    <property type="match status" value="1"/>
</dbReference>
<dbReference type="GO" id="GO:0008812">
    <property type="term" value="F:choline dehydrogenase activity"/>
    <property type="evidence" value="ECO:0007669"/>
    <property type="project" value="UniProtKB-EC"/>
</dbReference>
<dbReference type="OrthoDB" id="269227at2759"/>
<dbReference type="AlphaFoldDB" id="A0A1S3H832"/>
<dbReference type="PROSITE" id="PS00623">
    <property type="entry name" value="GMC_OXRED_1"/>
    <property type="match status" value="1"/>
</dbReference>
<evidence type="ECO:0000259" key="9">
    <source>
        <dbReference type="PROSITE" id="PS00623"/>
    </source>
</evidence>
<dbReference type="Gene3D" id="3.30.410.40">
    <property type="match status" value="1"/>
</dbReference>
<dbReference type="UniPathway" id="UPA00529">
    <property type="reaction ID" value="UER00385"/>
</dbReference>
<dbReference type="GO" id="GO:0005743">
    <property type="term" value="C:mitochondrial inner membrane"/>
    <property type="evidence" value="ECO:0007669"/>
    <property type="project" value="TreeGrafter"/>
</dbReference>
<evidence type="ECO:0000256" key="6">
    <source>
        <dbReference type="PIRSR" id="PIRSR000137-2"/>
    </source>
</evidence>
<evidence type="ECO:0000313" key="12">
    <source>
        <dbReference type="RefSeq" id="XP_013382158.1"/>
    </source>
</evidence>
<gene>
    <name evidence="12" type="primary">LOC106152955</name>
</gene>
<dbReference type="PANTHER" id="PTHR11552:SF147">
    <property type="entry name" value="CHOLINE DEHYDROGENASE, MITOCHONDRIAL"/>
    <property type="match status" value="1"/>
</dbReference>
<dbReference type="PIRSF" id="PIRSF000137">
    <property type="entry name" value="Alcohol_oxidase"/>
    <property type="match status" value="1"/>
</dbReference>
<dbReference type="InterPro" id="IPR011533">
    <property type="entry name" value="BetA"/>
</dbReference>
<evidence type="ECO:0000256" key="7">
    <source>
        <dbReference type="RuleBase" id="RU003968"/>
    </source>
</evidence>
<reference evidence="12" key="1">
    <citation type="submission" date="2025-08" db="UniProtKB">
        <authorList>
            <consortium name="RefSeq"/>
        </authorList>
    </citation>
    <scope>IDENTIFICATION</scope>
    <source>
        <tissue evidence="12">Gonads</tissue>
    </source>
</reference>
<dbReference type="InterPro" id="IPR000172">
    <property type="entry name" value="GMC_OxRdtase_N"/>
</dbReference>
<dbReference type="SUPFAM" id="SSF51905">
    <property type="entry name" value="FAD/NAD(P)-binding domain"/>
    <property type="match status" value="1"/>
</dbReference>
<organism evidence="11 12">
    <name type="scientific">Lingula anatina</name>
    <name type="common">Brachiopod</name>
    <name type="synonym">Lingula unguis</name>
    <dbReference type="NCBI Taxonomy" id="7574"/>
    <lineage>
        <taxon>Eukaryota</taxon>
        <taxon>Metazoa</taxon>
        <taxon>Spiralia</taxon>
        <taxon>Lophotrochozoa</taxon>
        <taxon>Brachiopoda</taxon>
        <taxon>Linguliformea</taxon>
        <taxon>Lingulata</taxon>
        <taxon>Lingulida</taxon>
        <taxon>Linguloidea</taxon>
        <taxon>Lingulidae</taxon>
        <taxon>Lingula</taxon>
    </lineage>
</organism>
<evidence type="ECO:0000256" key="1">
    <source>
        <dbReference type="ARBA" id="ARBA00001974"/>
    </source>
</evidence>
<feature type="domain" description="Glucose-methanol-choline oxidoreductase N-terminal" evidence="9">
    <location>
        <begin position="141"/>
        <end position="164"/>
    </location>
</feature>
<feature type="binding site" evidence="6">
    <location>
        <begin position="151"/>
        <end position="154"/>
    </location>
    <ligand>
        <name>FAD</name>
        <dbReference type="ChEBI" id="CHEBI:57692"/>
    </ligand>
</feature>
<evidence type="ECO:0000256" key="5">
    <source>
        <dbReference type="ARBA" id="ARBA00023002"/>
    </source>
</evidence>
<comment type="pathway">
    <text evidence="8">Amine and polyamine biosynthesis; betaine biosynthesis via choline pathway; betaine aldehyde from choline (cytochrome c reductase route): step 1/1.</text>
</comment>
<evidence type="ECO:0000256" key="4">
    <source>
        <dbReference type="ARBA" id="ARBA00022827"/>
    </source>
</evidence>
<keyword evidence="4 6" id="KW-0274">FAD</keyword>
<dbReference type="GeneID" id="106152955"/>
<keyword evidence="11" id="KW-1185">Reference proteome</keyword>
<comment type="similarity">
    <text evidence="2 7">Belongs to the GMC oxidoreductase family.</text>
</comment>
<sequence>MANLRILQRGRKQISTYLPVSSQGIKLQRQVCNSSCTSITRCWQPVVSQRRHLSVSSPSDVYDYVIVGAGSAGCVLANRLSADPNNRVLVLEAGPEDKWWNWKIHMPAAMPYNLCNDKYNWYYNTVPQKRLNNRVIYWPRGRVWGGSSALNGMVYIRGHAYDYERWEKEGATGWSYADCLPYFRKAQTHDNCAEDEYIGGAGPLHVSRGNRTNPLFKAFIEAGLQAGYPYTSDQNGYQQEGFGPMDMTVHKGKRWSASQGYLRPVLGRPNLTVTARTMTHRVVFEAQKAVGVEYKQNSQVKTVRAAKEVILAGGAINSPQLLMLSGVGDGDDLRELGIPVVQHLPGVGQNLQDHLEIGLQQECTQPITLYTAQWKFPHNMIRIGLQWFLSHSGMGATTHMEVGGFIRSAAGVQHPDIQFHFLPSTFNDHGRKPGDRHAFQAHIGTLRSASTGHIKLKSRDPNDHPLIDANYMSMEQDWEEFRVGLRLTREIFSQKAFDEFRGPELKPGLSVQTDAEIDAFVRATADTVYHPSCTCKMGAADDKMAVVNSSGQVYGLKNLRVVDASIMPSMVSGNLNAPTIMIAEKCADVILGKPPLAPSSAKVWQPSTLETQRTTVGIAT</sequence>
<dbReference type="InterPro" id="IPR012132">
    <property type="entry name" value="GMC_OxRdtase"/>
</dbReference>
<dbReference type="KEGG" id="lak:106152955"/>
<evidence type="ECO:0000256" key="3">
    <source>
        <dbReference type="ARBA" id="ARBA00022630"/>
    </source>
</evidence>
<dbReference type="NCBIfam" id="NF002550">
    <property type="entry name" value="PRK02106.1"/>
    <property type="match status" value="1"/>
</dbReference>
<dbReference type="InterPro" id="IPR007867">
    <property type="entry name" value="GMC_OxRtase_C"/>
</dbReference>
<evidence type="ECO:0000256" key="2">
    <source>
        <dbReference type="ARBA" id="ARBA00010790"/>
    </source>
</evidence>
<dbReference type="SUPFAM" id="SSF54373">
    <property type="entry name" value="FAD-linked reductases, C-terminal domain"/>
    <property type="match status" value="1"/>
</dbReference>
<dbReference type="OMA" id="NAMMYHH"/>
<dbReference type="GO" id="GO:0019285">
    <property type="term" value="P:glycine betaine biosynthetic process from choline"/>
    <property type="evidence" value="ECO:0007669"/>
    <property type="project" value="UniProtKB-UniPathway"/>
</dbReference>
<dbReference type="Proteomes" id="UP000085678">
    <property type="component" value="Unplaced"/>
</dbReference>
<protein>
    <recommendedName>
        <fullName evidence="8">Choline dehydrogenase</fullName>
        <ecNumber evidence="8">1.1.99.1</ecNumber>
    </recommendedName>
</protein>
<evidence type="ECO:0000313" key="11">
    <source>
        <dbReference type="Proteomes" id="UP000085678"/>
    </source>
</evidence>
<comment type="cofactor">
    <cofactor evidence="1 6">
        <name>FAD</name>
        <dbReference type="ChEBI" id="CHEBI:57692"/>
    </cofactor>
</comment>
<dbReference type="EC" id="1.1.99.1" evidence="8"/>
<dbReference type="RefSeq" id="XP_013382158.1">
    <property type="nucleotide sequence ID" value="XM_013526704.1"/>
</dbReference>